<keyword evidence="1" id="KW-0812">Transmembrane</keyword>
<keyword evidence="3" id="KW-1185">Reference proteome</keyword>
<dbReference type="Proteomes" id="UP000718564">
    <property type="component" value="Unassembled WGS sequence"/>
</dbReference>
<proteinExistence type="predicted"/>
<dbReference type="EMBL" id="QMEB01000219">
    <property type="protein sequence ID" value="NMG22073.1"/>
    <property type="molecule type" value="Genomic_DNA"/>
</dbReference>
<keyword evidence="1" id="KW-1133">Transmembrane helix</keyword>
<sequence>MTDLFTSLIAGDINLITGLILLVVAILFSIVGGAIGGIMLAGKEFGYQFSATLGGLLAPAGVIPVVILGLVVLKVLIN</sequence>
<dbReference type="RefSeq" id="WP_169157290.1">
    <property type="nucleotide sequence ID" value="NZ_CAWPJE010000216.1"/>
</dbReference>
<protein>
    <submittedName>
        <fullName evidence="2">Uncharacterized protein</fullName>
    </submittedName>
</protein>
<feature type="transmembrane region" description="Helical" evidence="1">
    <location>
        <begin position="53"/>
        <end position="77"/>
    </location>
</feature>
<keyword evidence="1" id="KW-0472">Membrane</keyword>
<comment type="caution">
    <text evidence="2">The sequence shown here is derived from an EMBL/GenBank/DDBJ whole genome shotgun (WGS) entry which is preliminary data.</text>
</comment>
<organism evidence="2 3">
    <name type="scientific">Brasilonema bromeliae SPC951</name>
    <dbReference type="NCBI Taxonomy" id="385972"/>
    <lineage>
        <taxon>Bacteria</taxon>
        <taxon>Bacillati</taxon>
        <taxon>Cyanobacteriota</taxon>
        <taxon>Cyanophyceae</taxon>
        <taxon>Nostocales</taxon>
        <taxon>Scytonemataceae</taxon>
        <taxon>Brasilonema</taxon>
        <taxon>Bromeliae group (in: Brasilonema)</taxon>
    </lineage>
</organism>
<accession>A0ABX1PDM1</accession>
<gene>
    <name evidence="2" type="ORF">DP116_22490</name>
</gene>
<feature type="transmembrane region" description="Helical" evidence="1">
    <location>
        <begin position="15"/>
        <end position="41"/>
    </location>
</feature>
<reference evidence="2 3" key="1">
    <citation type="submission" date="2018-06" db="EMBL/GenBank/DDBJ databases">
        <title>Comparative genomics of Brasilonema spp. strains.</title>
        <authorList>
            <person name="Alvarenga D.O."/>
            <person name="Fiore M.F."/>
            <person name="Varani A.M."/>
        </authorList>
    </citation>
    <scope>NUCLEOTIDE SEQUENCE [LARGE SCALE GENOMIC DNA]</scope>
    <source>
        <strain evidence="2 3">SPC951</strain>
    </source>
</reference>
<evidence type="ECO:0000313" key="2">
    <source>
        <dbReference type="EMBL" id="NMG22073.1"/>
    </source>
</evidence>
<name>A0ABX1PDM1_9CYAN</name>
<evidence type="ECO:0000313" key="3">
    <source>
        <dbReference type="Proteomes" id="UP000718564"/>
    </source>
</evidence>
<evidence type="ECO:0000256" key="1">
    <source>
        <dbReference type="SAM" id="Phobius"/>
    </source>
</evidence>